<sequence length="264" mass="29049">MLVFPNAKINLGLNIVSKRTDGYHNISSCFYPIPVKDALEIIPANKASFESTGLAIPGDPEDNLIWKAYQMLNKDFKLPEMAIILHKAIPMGAGLGGGSADGAFMLKLLNEYFDLKLSDKTLEEYALKLGSDCPFFIQNQPQLVSGRGEIFEPVSLNLKGYFLGLVYPGIHIGTKEAYAGIAPQKPKTSVKEILLKKPIGEWKNLLKNDFEESVFKLYPNLATLKNQLYDAGAIYASMTGSGSTLYGLFKESTTSEIVDQEVLL</sequence>
<accession>A0A2T4DQK1</accession>
<dbReference type="EC" id="2.7.1.148" evidence="2 9"/>
<feature type="domain" description="GHMP kinase C-terminal" evidence="11">
    <location>
        <begin position="194"/>
        <end position="256"/>
    </location>
</feature>
<dbReference type="Pfam" id="PF00288">
    <property type="entry name" value="GHMP_kinases_N"/>
    <property type="match status" value="1"/>
</dbReference>
<dbReference type="PIRSF" id="PIRSF010376">
    <property type="entry name" value="IspE"/>
    <property type="match status" value="1"/>
</dbReference>
<comment type="function">
    <text evidence="9">Catalyzes the phosphorylation of the position 2 hydroxy group of 4-diphosphocytidyl-2C-methyl-D-erythritol.</text>
</comment>
<dbReference type="Gene3D" id="3.30.230.10">
    <property type="match status" value="1"/>
</dbReference>
<dbReference type="InterPro" id="IPR004424">
    <property type="entry name" value="IspE"/>
</dbReference>
<name>A0A2T4DQK1_9BACT</name>
<dbReference type="UniPathway" id="UPA00056">
    <property type="reaction ID" value="UER00094"/>
</dbReference>
<dbReference type="EMBL" id="PYVU01000067">
    <property type="protein sequence ID" value="PTB96100.1"/>
    <property type="molecule type" value="Genomic_DNA"/>
</dbReference>
<dbReference type="InterPro" id="IPR013750">
    <property type="entry name" value="GHMP_kinase_C_dom"/>
</dbReference>
<keyword evidence="6 9" id="KW-0418">Kinase</keyword>
<feature type="domain" description="GHMP kinase N-terminal" evidence="10">
    <location>
        <begin position="63"/>
        <end position="137"/>
    </location>
</feature>
<dbReference type="NCBIfam" id="TIGR00154">
    <property type="entry name" value="ispE"/>
    <property type="match status" value="1"/>
</dbReference>
<dbReference type="PANTHER" id="PTHR43527">
    <property type="entry name" value="4-DIPHOSPHOCYTIDYL-2-C-METHYL-D-ERYTHRITOL KINASE, CHLOROPLASTIC"/>
    <property type="match status" value="1"/>
</dbReference>
<evidence type="ECO:0000256" key="8">
    <source>
        <dbReference type="ARBA" id="ARBA00032554"/>
    </source>
</evidence>
<dbReference type="Pfam" id="PF08544">
    <property type="entry name" value="GHMP_kinases_C"/>
    <property type="match status" value="1"/>
</dbReference>
<dbReference type="HAMAP" id="MF_00061">
    <property type="entry name" value="IspE"/>
    <property type="match status" value="1"/>
</dbReference>
<dbReference type="GO" id="GO:0016114">
    <property type="term" value="P:terpenoid biosynthetic process"/>
    <property type="evidence" value="ECO:0007669"/>
    <property type="project" value="UniProtKB-UniRule"/>
</dbReference>
<evidence type="ECO:0000256" key="9">
    <source>
        <dbReference type="HAMAP-Rule" id="MF_00061"/>
    </source>
</evidence>
<dbReference type="GO" id="GO:0005524">
    <property type="term" value="F:ATP binding"/>
    <property type="evidence" value="ECO:0007669"/>
    <property type="project" value="UniProtKB-UniRule"/>
</dbReference>
<evidence type="ECO:0000259" key="10">
    <source>
        <dbReference type="Pfam" id="PF00288"/>
    </source>
</evidence>
<evidence type="ECO:0000259" key="11">
    <source>
        <dbReference type="Pfam" id="PF08544"/>
    </source>
</evidence>
<keyword evidence="9" id="KW-0414">Isoprene biosynthesis</keyword>
<dbReference type="SUPFAM" id="SSF55060">
    <property type="entry name" value="GHMP Kinase, C-terminal domain"/>
    <property type="match status" value="1"/>
</dbReference>
<evidence type="ECO:0000256" key="6">
    <source>
        <dbReference type="ARBA" id="ARBA00022777"/>
    </source>
</evidence>
<gene>
    <name evidence="9" type="primary">ispE</name>
    <name evidence="12" type="ORF">C9994_08925</name>
</gene>
<dbReference type="Gene3D" id="3.30.70.890">
    <property type="entry name" value="GHMP kinase, C-terminal domain"/>
    <property type="match status" value="1"/>
</dbReference>
<proteinExistence type="inferred from homology"/>
<dbReference type="InterPro" id="IPR014721">
    <property type="entry name" value="Ribsml_uS5_D2-typ_fold_subgr"/>
</dbReference>
<dbReference type="SUPFAM" id="SSF54211">
    <property type="entry name" value="Ribosomal protein S5 domain 2-like"/>
    <property type="match status" value="1"/>
</dbReference>
<evidence type="ECO:0000313" key="13">
    <source>
        <dbReference type="Proteomes" id="UP000240608"/>
    </source>
</evidence>
<dbReference type="AlphaFoldDB" id="A0A2T4DQK1"/>
<dbReference type="GO" id="GO:0019288">
    <property type="term" value="P:isopentenyl diphosphate biosynthetic process, methylerythritol 4-phosphate pathway"/>
    <property type="evidence" value="ECO:0007669"/>
    <property type="project" value="UniProtKB-UniRule"/>
</dbReference>
<comment type="caution">
    <text evidence="12">The sequence shown here is derived from an EMBL/GenBank/DDBJ whole genome shotgun (WGS) entry which is preliminary data.</text>
</comment>
<dbReference type="PANTHER" id="PTHR43527:SF2">
    <property type="entry name" value="4-DIPHOSPHOCYTIDYL-2-C-METHYL-D-ERYTHRITOL KINASE, CHLOROPLASTIC"/>
    <property type="match status" value="1"/>
</dbReference>
<evidence type="ECO:0000256" key="3">
    <source>
        <dbReference type="ARBA" id="ARBA00017473"/>
    </source>
</evidence>
<evidence type="ECO:0000256" key="1">
    <source>
        <dbReference type="ARBA" id="ARBA00009684"/>
    </source>
</evidence>
<evidence type="ECO:0000256" key="7">
    <source>
        <dbReference type="ARBA" id="ARBA00022840"/>
    </source>
</evidence>
<comment type="pathway">
    <text evidence="9">Isoprenoid biosynthesis; isopentenyl diphosphate biosynthesis via DXP pathway; isopentenyl diphosphate from 1-deoxy-D-xylulose 5-phosphate: step 3/6.</text>
</comment>
<comment type="similarity">
    <text evidence="1 9">Belongs to the GHMP kinase family. IspE subfamily.</text>
</comment>
<evidence type="ECO:0000256" key="4">
    <source>
        <dbReference type="ARBA" id="ARBA00022679"/>
    </source>
</evidence>
<reference evidence="12 13" key="1">
    <citation type="submission" date="2018-03" db="EMBL/GenBank/DDBJ databases">
        <title>Cross-interface Injection: A General Nanoliter Liquid Handling Method Applied to Single Cells Genome Amplification Automated Nanoliter Liquid Handling Applied to Single Cell Multiple Displacement Amplification.</title>
        <authorList>
            <person name="Yun J."/>
            <person name="Xu P."/>
            <person name="Xu J."/>
            <person name="Dai X."/>
            <person name="Wang Y."/>
            <person name="Zheng X."/>
            <person name="Cao C."/>
            <person name="Yi Q."/>
            <person name="Zhu Y."/>
            <person name="Wang L."/>
            <person name="Dong Z."/>
            <person name="Huang Y."/>
            <person name="Huang L."/>
            <person name="Du W."/>
        </authorList>
    </citation>
    <scope>NUCLEOTIDE SEQUENCE [LARGE SCALE GENOMIC DNA]</scope>
    <source>
        <strain evidence="12 13">Z-D1-2</strain>
    </source>
</reference>
<comment type="catalytic activity">
    <reaction evidence="9">
        <text>4-CDP-2-C-methyl-D-erythritol + ATP = 4-CDP-2-C-methyl-D-erythritol 2-phosphate + ADP + H(+)</text>
        <dbReference type="Rhea" id="RHEA:18437"/>
        <dbReference type="ChEBI" id="CHEBI:15378"/>
        <dbReference type="ChEBI" id="CHEBI:30616"/>
        <dbReference type="ChEBI" id="CHEBI:57823"/>
        <dbReference type="ChEBI" id="CHEBI:57919"/>
        <dbReference type="ChEBI" id="CHEBI:456216"/>
        <dbReference type="EC" id="2.7.1.148"/>
    </reaction>
</comment>
<dbReference type="GO" id="GO:0050515">
    <property type="term" value="F:4-(cytidine 5'-diphospho)-2-C-methyl-D-erythritol kinase activity"/>
    <property type="evidence" value="ECO:0007669"/>
    <property type="project" value="UniProtKB-UniRule"/>
</dbReference>
<feature type="binding site" evidence="9">
    <location>
        <begin position="90"/>
        <end position="100"/>
    </location>
    <ligand>
        <name>ATP</name>
        <dbReference type="ChEBI" id="CHEBI:30616"/>
    </ligand>
</feature>
<feature type="active site" evidence="9">
    <location>
        <position position="132"/>
    </location>
</feature>
<dbReference type="InterPro" id="IPR006204">
    <property type="entry name" value="GHMP_kinase_N_dom"/>
</dbReference>
<protein>
    <recommendedName>
        <fullName evidence="3 9">4-diphosphocytidyl-2-C-methyl-D-erythritol kinase</fullName>
        <shortName evidence="9">CMK</shortName>
        <ecNumber evidence="2 9">2.7.1.148</ecNumber>
    </recommendedName>
    <alternativeName>
        <fullName evidence="8 9">4-(cytidine-5'-diphospho)-2-C-methyl-D-erythritol kinase</fullName>
    </alternativeName>
</protein>
<evidence type="ECO:0000313" key="12">
    <source>
        <dbReference type="EMBL" id="PTB96100.1"/>
    </source>
</evidence>
<dbReference type="InterPro" id="IPR036554">
    <property type="entry name" value="GHMP_kinase_C_sf"/>
</dbReference>
<keyword evidence="7 9" id="KW-0067">ATP-binding</keyword>
<dbReference type="InterPro" id="IPR020568">
    <property type="entry name" value="Ribosomal_Su5_D2-typ_SF"/>
</dbReference>
<organism evidence="12 13">
    <name type="scientific">Marivirga lumbricoides</name>
    <dbReference type="NCBI Taxonomy" id="1046115"/>
    <lineage>
        <taxon>Bacteria</taxon>
        <taxon>Pseudomonadati</taxon>
        <taxon>Bacteroidota</taxon>
        <taxon>Cytophagia</taxon>
        <taxon>Cytophagales</taxon>
        <taxon>Marivirgaceae</taxon>
        <taxon>Marivirga</taxon>
    </lineage>
</organism>
<keyword evidence="4 9" id="KW-0808">Transferase</keyword>
<evidence type="ECO:0000256" key="5">
    <source>
        <dbReference type="ARBA" id="ARBA00022741"/>
    </source>
</evidence>
<feature type="active site" evidence="9">
    <location>
        <position position="8"/>
    </location>
</feature>
<keyword evidence="5 9" id="KW-0547">Nucleotide-binding</keyword>
<evidence type="ECO:0000256" key="2">
    <source>
        <dbReference type="ARBA" id="ARBA00012052"/>
    </source>
</evidence>
<dbReference type="Proteomes" id="UP000240608">
    <property type="component" value="Unassembled WGS sequence"/>
</dbReference>